<reference evidence="2 3" key="1">
    <citation type="submission" date="2018-06" db="EMBL/GenBank/DDBJ databases">
        <authorList>
            <consortium name="Pathogen Informatics"/>
            <person name="Doyle S."/>
        </authorList>
    </citation>
    <scope>NUCLEOTIDE SEQUENCE [LARGE SCALE GENOMIC DNA]</scope>
    <source>
        <strain evidence="2 3">NCTC8256</strain>
    </source>
</reference>
<feature type="transmembrane region" description="Helical" evidence="1">
    <location>
        <begin position="12"/>
        <end position="32"/>
    </location>
</feature>
<dbReference type="Pfam" id="PF03433">
    <property type="entry name" value="EspA"/>
    <property type="match status" value="1"/>
</dbReference>
<keyword evidence="1" id="KW-0472">Membrane</keyword>
<name>A0A379VRC7_SALET</name>
<dbReference type="Proteomes" id="UP000254346">
    <property type="component" value="Unassembled WGS sequence"/>
</dbReference>
<gene>
    <name evidence="2" type="primary">sseB_2</name>
    <name evidence="2" type="ORF">NCTC8256_03406</name>
</gene>
<dbReference type="InterPro" id="IPR005095">
    <property type="entry name" value="EspA"/>
</dbReference>
<evidence type="ECO:0000256" key="1">
    <source>
        <dbReference type="SAM" id="Phobius"/>
    </source>
</evidence>
<evidence type="ECO:0000313" key="3">
    <source>
        <dbReference type="Proteomes" id="UP000254346"/>
    </source>
</evidence>
<organism evidence="2 3">
    <name type="scientific">Salmonella enterica I</name>
    <dbReference type="NCBI Taxonomy" id="59201"/>
    <lineage>
        <taxon>Bacteria</taxon>
        <taxon>Pseudomonadati</taxon>
        <taxon>Pseudomonadota</taxon>
        <taxon>Gammaproteobacteria</taxon>
        <taxon>Enterobacterales</taxon>
        <taxon>Enterobacteriaceae</taxon>
        <taxon>Salmonella</taxon>
    </lineage>
</organism>
<sequence length="49" mass="5613">MTYPSKIRFAEGYGVLLILLMVIQAIANDKFIEVQQNAERARKYPGKVK</sequence>
<keyword evidence="1" id="KW-1133">Transmembrane helix</keyword>
<proteinExistence type="predicted"/>
<protein>
    <submittedName>
        <fullName evidence="2">Pathogenicity island 2 effector protein SseB</fullName>
    </submittedName>
</protein>
<dbReference type="EMBL" id="UGXR01000001">
    <property type="protein sequence ID" value="SUH09436.1"/>
    <property type="molecule type" value="Genomic_DNA"/>
</dbReference>
<evidence type="ECO:0000313" key="2">
    <source>
        <dbReference type="EMBL" id="SUH09436.1"/>
    </source>
</evidence>
<dbReference type="AlphaFoldDB" id="A0A379VRC7"/>
<keyword evidence="1" id="KW-0812">Transmembrane</keyword>
<accession>A0A379VRC7</accession>